<accession>A0A239Q042</accession>
<dbReference type="EMBL" id="FZQA01000009">
    <property type="protein sequence ID" value="SNT75698.1"/>
    <property type="molecule type" value="Genomic_DNA"/>
</dbReference>
<sequence length="85" mass="9576">MTLKLDKLPDREPAKIAFTASPELKAALNDYAEIYRRTYGHKEGVADLIPFMLEAFMNADPGFKRARKELENARSSSQSTKATEI</sequence>
<dbReference type="Proteomes" id="UP000198346">
    <property type="component" value="Unassembled WGS sequence"/>
</dbReference>
<keyword evidence="2" id="KW-1185">Reference proteome</keyword>
<evidence type="ECO:0008006" key="3">
    <source>
        <dbReference type="Google" id="ProtNLM"/>
    </source>
</evidence>
<proteinExistence type="predicted"/>
<gene>
    <name evidence="1" type="ORF">SAMN06297382_2846</name>
</gene>
<name>A0A239Q042_9PROT</name>
<dbReference type="AlphaFoldDB" id="A0A239Q042"/>
<evidence type="ECO:0000313" key="2">
    <source>
        <dbReference type="Proteomes" id="UP000198346"/>
    </source>
</evidence>
<protein>
    <recommendedName>
        <fullName evidence="3">DUF2274 domain-containing protein</fullName>
    </recommendedName>
</protein>
<reference evidence="1 2" key="1">
    <citation type="submission" date="2017-07" db="EMBL/GenBank/DDBJ databases">
        <authorList>
            <person name="Sun Z.S."/>
            <person name="Albrecht U."/>
            <person name="Echele G."/>
            <person name="Lee C.C."/>
        </authorList>
    </citation>
    <scope>NUCLEOTIDE SEQUENCE [LARGE SCALE GENOMIC DNA]</scope>
    <source>
        <strain evidence="1 2">CGMCC 1.12710</strain>
    </source>
</reference>
<dbReference type="Pfam" id="PF10038">
    <property type="entry name" value="DUF2274"/>
    <property type="match status" value="1"/>
</dbReference>
<organism evidence="1 2">
    <name type="scientific">Amphiplicatus metriothermophilus</name>
    <dbReference type="NCBI Taxonomy" id="1519374"/>
    <lineage>
        <taxon>Bacteria</taxon>
        <taxon>Pseudomonadati</taxon>
        <taxon>Pseudomonadota</taxon>
        <taxon>Alphaproteobacteria</taxon>
        <taxon>Parvularculales</taxon>
        <taxon>Parvularculaceae</taxon>
        <taxon>Amphiplicatus</taxon>
    </lineage>
</organism>
<dbReference type="RefSeq" id="WP_089413274.1">
    <property type="nucleotide sequence ID" value="NZ_FZQA01000009.1"/>
</dbReference>
<dbReference type="InterPro" id="IPR018733">
    <property type="entry name" value="DUF2274"/>
</dbReference>
<dbReference type="OrthoDB" id="9803810at2"/>
<evidence type="ECO:0000313" key="1">
    <source>
        <dbReference type="EMBL" id="SNT75698.1"/>
    </source>
</evidence>